<evidence type="ECO:0000313" key="5">
    <source>
        <dbReference type="Proteomes" id="UP001249959"/>
    </source>
</evidence>
<keyword evidence="3" id="KW-0732">Signal</keyword>
<reference evidence="4 5" key="1">
    <citation type="submission" date="2023-09" db="EMBL/GenBank/DDBJ databases">
        <title>Aquirufa genomes.</title>
        <authorList>
            <person name="Pitt A."/>
        </authorList>
    </citation>
    <scope>NUCLEOTIDE SEQUENCE [LARGE SCALE GENOMIC DNA]</scope>
    <source>
        <strain evidence="4 5">LEOWEIH-7C</strain>
    </source>
</reference>
<evidence type="ECO:0000256" key="3">
    <source>
        <dbReference type="SAM" id="SignalP"/>
    </source>
</evidence>
<dbReference type="PANTHER" id="PTHR40841">
    <property type="entry name" value="SIDEROPHORE TRIACETYLFUSARININE C ESTERASE"/>
    <property type="match status" value="1"/>
</dbReference>
<dbReference type="InterPro" id="IPR052558">
    <property type="entry name" value="Siderophore_Hydrolase_D"/>
</dbReference>
<dbReference type="Proteomes" id="UP001249959">
    <property type="component" value="Unassembled WGS sequence"/>
</dbReference>
<dbReference type="Pfam" id="PF00756">
    <property type="entry name" value="Esterase"/>
    <property type="match status" value="1"/>
</dbReference>
<organism evidence="4 5">
    <name type="scientific">Aquirufa regiilacus</name>
    <dbReference type="NCBI Taxonomy" id="3024868"/>
    <lineage>
        <taxon>Bacteria</taxon>
        <taxon>Pseudomonadati</taxon>
        <taxon>Bacteroidota</taxon>
        <taxon>Cytophagia</taxon>
        <taxon>Cytophagales</taxon>
        <taxon>Flectobacillaceae</taxon>
        <taxon>Aquirufa</taxon>
    </lineage>
</organism>
<dbReference type="Gene3D" id="3.40.50.1820">
    <property type="entry name" value="alpha/beta hydrolase"/>
    <property type="match status" value="1"/>
</dbReference>
<dbReference type="RefSeq" id="WP_161566474.1">
    <property type="nucleotide sequence ID" value="NZ_JARDXH010000001.1"/>
</dbReference>
<name>A0ABU3TTW3_9BACT</name>
<dbReference type="SUPFAM" id="SSF53474">
    <property type="entry name" value="alpha/beta-Hydrolases"/>
    <property type="match status" value="1"/>
</dbReference>
<dbReference type="GO" id="GO:0016787">
    <property type="term" value="F:hydrolase activity"/>
    <property type="evidence" value="ECO:0007669"/>
    <property type="project" value="UniProtKB-KW"/>
</dbReference>
<sequence length="282" mass="32121">MKYLFTFILLIASIISSNAQWSKLPIHTDEINHTSKLNHRTYKVSVALPSSYNPENKYPVYYLLDGYYAFPIAKESMKALKMGNLSKDFILVSIAGDETNDYDWLLNRWTDYTFTQKIKKDSTYSKIWNFSSPALVSGGGDIFYNIITKEIIPLIDSKYSTNNERGLSGHSLSGLYVANALFKSDGIFTKFGINSPSFLFWDNDIMEAEAKYASANSTLKVDVFFSIAELEDGFDNLLRFETLLKKYNGFNSKLVVFKDETHNSVGPAMIARTMRELYSNKD</sequence>
<keyword evidence="2 4" id="KW-0378">Hydrolase</keyword>
<feature type="chain" id="PRO_5046236235" evidence="3">
    <location>
        <begin position="20"/>
        <end position="282"/>
    </location>
</feature>
<keyword evidence="5" id="KW-1185">Reference proteome</keyword>
<evidence type="ECO:0000313" key="4">
    <source>
        <dbReference type="EMBL" id="MDU0809300.1"/>
    </source>
</evidence>
<evidence type="ECO:0000256" key="1">
    <source>
        <dbReference type="ARBA" id="ARBA00005622"/>
    </source>
</evidence>
<dbReference type="InterPro" id="IPR029058">
    <property type="entry name" value="AB_hydrolase_fold"/>
</dbReference>
<comment type="similarity">
    <text evidence="1">Belongs to the esterase D family.</text>
</comment>
<accession>A0ABU3TTW3</accession>
<dbReference type="EMBL" id="JAVNWW010000004">
    <property type="protein sequence ID" value="MDU0809300.1"/>
    <property type="molecule type" value="Genomic_DNA"/>
</dbReference>
<gene>
    <name evidence="4" type="ORF">PQG45_09660</name>
</gene>
<protein>
    <submittedName>
        <fullName evidence="4">Alpha/beta hydrolase-fold protein</fullName>
    </submittedName>
</protein>
<proteinExistence type="inferred from homology"/>
<comment type="caution">
    <text evidence="4">The sequence shown here is derived from an EMBL/GenBank/DDBJ whole genome shotgun (WGS) entry which is preliminary data.</text>
</comment>
<dbReference type="PANTHER" id="PTHR40841:SF2">
    <property type="entry name" value="SIDEROPHORE-DEGRADING ESTERASE (EUROFUNG)"/>
    <property type="match status" value="1"/>
</dbReference>
<evidence type="ECO:0000256" key="2">
    <source>
        <dbReference type="ARBA" id="ARBA00022801"/>
    </source>
</evidence>
<dbReference type="InterPro" id="IPR000801">
    <property type="entry name" value="Esterase-like"/>
</dbReference>
<feature type="signal peptide" evidence="3">
    <location>
        <begin position="1"/>
        <end position="19"/>
    </location>
</feature>